<sequence>MTIGWQGVPNLILCIKIEVAGILKHKRIDNIKRNFETEEQDAHQNLKSGFIMSAICNSKVVGVNPSCPVL</sequence>
<reference evidence="1" key="1">
    <citation type="submission" date="2022-05" db="EMBL/GenBank/DDBJ databases">
        <authorList>
            <person name="Okamura Y."/>
        </authorList>
    </citation>
    <scope>NUCLEOTIDE SEQUENCE</scope>
</reference>
<evidence type="ECO:0000313" key="2">
    <source>
        <dbReference type="Proteomes" id="UP001152562"/>
    </source>
</evidence>
<name>A0A9P0XD11_PIEBR</name>
<accession>A0A9P0XD11</accession>
<organism evidence="1 2">
    <name type="scientific">Pieris brassicae</name>
    <name type="common">White butterfly</name>
    <name type="synonym">Large white butterfly</name>
    <dbReference type="NCBI Taxonomy" id="7116"/>
    <lineage>
        <taxon>Eukaryota</taxon>
        <taxon>Metazoa</taxon>
        <taxon>Ecdysozoa</taxon>
        <taxon>Arthropoda</taxon>
        <taxon>Hexapoda</taxon>
        <taxon>Insecta</taxon>
        <taxon>Pterygota</taxon>
        <taxon>Neoptera</taxon>
        <taxon>Endopterygota</taxon>
        <taxon>Lepidoptera</taxon>
        <taxon>Glossata</taxon>
        <taxon>Ditrysia</taxon>
        <taxon>Papilionoidea</taxon>
        <taxon>Pieridae</taxon>
        <taxon>Pierinae</taxon>
        <taxon>Pieris</taxon>
    </lineage>
</organism>
<keyword evidence="2" id="KW-1185">Reference proteome</keyword>
<evidence type="ECO:0000313" key="1">
    <source>
        <dbReference type="EMBL" id="CAH4031659.1"/>
    </source>
</evidence>
<comment type="caution">
    <text evidence="1">The sequence shown here is derived from an EMBL/GenBank/DDBJ whole genome shotgun (WGS) entry which is preliminary data.</text>
</comment>
<proteinExistence type="predicted"/>
<dbReference type="EMBL" id="CALOZG010000018">
    <property type="protein sequence ID" value="CAH4031659.1"/>
    <property type="molecule type" value="Genomic_DNA"/>
</dbReference>
<dbReference type="Proteomes" id="UP001152562">
    <property type="component" value="Unassembled WGS sequence"/>
</dbReference>
<protein>
    <submittedName>
        <fullName evidence="1">Uncharacterized protein</fullName>
    </submittedName>
</protein>
<gene>
    <name evidence="1" type="ORF">PIBRA_LOCUS8139</name>
</gene>
<dbReference type="AlphaFoldDB" id="A0A9P0XD11"/>